<evidence type="ECO:0000256" key="1">
    <source>
        <dbReference type="ARBA" id="ARBA00022723"/>
    </source>
</evidence>
<dbReference type="Pfam" id="PF16189">
    <property type="entry name" value="Creatinase_N_2"/>
    <property type="match status" value="1"/>
</dbReference>
<organism evidence="7 8">
    <name type="scientific">Candidatus Alloenteromonas pullistercoris</name>
    <dbReference type="NCBI Taxonomy" id="2840785"/>
    <lineage>
        <taxon>Bacteria</taxon>
        <taxon>Bacillati</taxon>
        <taxon>Bacillota</taxon>
        <taxon>Bacillota incertae sedis</taxon>
        <taxon>Candidatus Alloenteromonas</taxon>
    </lineage>
</organism>
<evidence type="ECO:0000313" key="7">
    <source>
        <dbReference type="EMBL" id="MBO8426721.1"/>
    </source>
</evidence>
<dbReference type="AlphaFoldDB" id="A0A9D9DHN8"/>
<gene>
    <name evidence="7" type="ORF">IAC61_05355</name>
</gene>
<evidence type="ECO:0000259" key="5">
    <source>
        <dbReference type="Pfam" id="PF01321"/>
    </source>
</evidence>
<dbReference type="InterPro" id="IPR029149">
    <property type="entry name" value="Creatin/AminoP/Spt16_N"/>
</dbReference>
<keyword evidence="1" id="KW-0479">Metal-binding</keyword>
<dbReference type="Gene3D" id="3.90.230.10">
    <property type="entry name" value="Creatinase/methionine aminopeptidase superfamily"/>
    <property type="match status" value="1"/>
</dbReference>
<protein>
    <submittedName>
        <fullName evidence="7">M24 family metallopeptidase</fullName>
    </submittedName>
</protein>
<feature type="domain" description="Peptidase M24" evidence="4">
    <location>
        <begin position="318"/>
        <end position="512"/>
    </location>
</feature>
<dbReference type="Pfam" id="PF01321">
    <property type="entry name" value="Creatinase_N"/>
    <property type="match status" value="1"/>
</dbReference>
<dbReference type="SUPFAM" id="SSF53092">
    <property type="entry name" value="Creatinase/prolidase N-terminal domain"/>
    <property type="match status" value="1"/>
</dbReference>
<dbReference type="Proteomes" id="UP000823634">
    <property type="component" value="Unassembled WGS sequence"/>
</dbReference>
<evidence type="ECO:0000259" key="4">
    <source>
        <dbReference type="Pfam" id="PF00557"/>
    </source>
</evidence>
<dbReference type="Gene3D" id="3.40.350.10">
    <property type="entry name" value="Creatinase/prolidase N-terminal domain"/>
    <property type="match status" value="2"/>
</dbReference>
<accession>A0A9D9DHN8</accession>
<dbReference type="InterPro" id="IPR000994">
    <property type="entry name" value="Pept_M24"/>
</dbReference>
<evidence type="ECO:0000259" key="6">
    <source>
        <dbReference type="Pfam" id="PF16188"/>
    </source>
</evidence>
<dbReference type="PANTHER" id="PTHR43763">
    <property type="entry name" value="XAA-PRO AMINOPEPTIDASE 1"/>
    <property type="match status" value="1"/>
</dbReference>
<dbReference type="InterPro" id="IPR036005">
    <property type="entry name" value="Creatinase/aminopeptidase-like"/>
</dbReference>
<feature type="domain" description="Creatinase N-terminal" evidence="5">
    <location>
        <begin position="11"/>
        <end position="140"/>
    </location>
</feature>
<feature type="domain" description="Peptidase M24 C-terminal" evidence="6">
    <location>
        <begin position="523"/>
        <end position="582"/>
    </location>
</feature>
<dbReference type="Pfam" id="PF00557">
    <property type="entry name" value="Peptidase_M24"/>
    <property type="match status" value="1"/>
</dbReference>
<dbReference type="GO" id="GO:0016787">
    <property type="term" value="F:hydrolase activity"/>
    <property type="evidence" value="ECO:0007669"/>
    <property type="project" value="UniProtKB-KW"/>
</dbReference>
<dbReference type="GO" id="GO:0046872">
    <property type="term" value="F:metal ion binding"/>
    <property type="evidence" value="ECO:0007669"/>
    <property type="project" value="UniProtKB-KW"/>
</dbReference>
<dbReference type="InterPro" id="IPR032416">
    <property type="entry name" value="Peptidase_M24_C"/>
</dbReference>
<proteinExistence type="predicted"/>
<sequence>MEKKENVYAKRLAALRKEMGEKGIASYLILTGDPHHSEIPLPLFAAERKWFCPFSGDNATLLITKDEAFLWVDGRFFISAKRELEGTPITLMMMGEKGVKSLDELLSETRPYPLATDFSILPFSSYKALNSLEGARIVDQSFAYLVENAPKSASAPLFELPLELSGEGSQSKIARFKGQLGKAKAALITTLDDVAYLTNLRGSDIPYSPLFESFLYLGEDEDVLFVSPSRVPSSFSSCRVLPLDELTSYLKRHAEVMTLLDPESCSASLALLLPNAVFASLPSKLMKAIKNDVEVNNTIKTQIKDGLAVFRFAVELSKALEKGDADEWTLSEKLHELREKGEGFIEESFETICSVGENAVMMHYAPSKESHSRITGQEPCLLLDSGGTYYGGTTDTTRTFPLNPSEEFKKDYTLTLKSLIAVSSAIFLQGAGSRCIDGLSRIHMWKQGLDYKCGTGHGVGYMSNVHEGPNSIRYKSNRDSDCPFAPGMITTVEPGVYKEGKYGIRIENNLLCVPYAETPDGVFYRFKTITYAPIATSCLDLSLLNEEEINWLNAYHQEVYEALSPLATEEELPLLKEMTKPI</sequence>
<reference evidence="7" key="2">
    <citation type="journal article" date="2021" name="PeerJ">
        <title>Extensive microbial diversity within the chicken gut microbiome revealed by metagenomics and culture.</title>
        <authorList>
            <person name="Gilroy R."/>
            <person name="Ravi A."/>
            <person name="Getino M."/>
            <person name="Pursley I."/>
            <person name="Horton D.L."/>
            <person name="Alikhan N.F."/>
            <person name="Baker D."/>
            <person name="Gharbi K."/>
            <person name="Hall N."/>
            <person name="Watson M."/>
            <person name="Adriaenssens E.M."/>
            <person name="Foster-Nyarko E."/>
            <person name="Jarju S."/>
            <person name="Secka A."/>
            <person name="Antonio M."/>
            <person name="Oren A."/>
            <person name="Chaudhuri R.R."/>
            <person name="La Ragione R."/>
            <person name="Hildebrand F."/>
            <person name="Pallen M.J."/>
        </authorList>
    </citation>
    <scope>NUCLEOTIDE SEQUENCE</scope>
    <source>
        <strain evidence="7">17113</strain>
    </source>
</reference>
<keyword evidence="2" id="KW-0378">Hydrolase</keyword>
<evidence type="ECO:0000256" key="2">
    <source>
        <dbReference type="ARBA" id="ARBA00022801"/>
    </source>
</evidence>
<dbReference type="InterPro" id="IPR000587">
    <property type="entry name" value="Creatinase_N"/>
</dbReference>
<dbReference type="GO" id="GO:0005737">
    <property type="term" value="C:cytoplasm"/>
    <property type="evidence" value="ECO:0007669"/>
    <property type="project" value="UniProtKB-ARBA"/>
</dbReference>
<reference evidence="7" key="1">
    <citation type="submission" date="2020-10" db="EMBL/GenBank/DDBJ databases">
        <authorList>
            <person name="Gilroy R."/>
        </authorList>
    </citation>
    <scope>NUCLEOTIDE SEQUENCE</scope>
    <source>
        <strain evidence="7">17113</strain>
    </source>
</reference>
<dbReference type="FunFam" id="3.90.230.10:FF:000007">
    <property type="entry name" value="Xaa-Pro aminopeptidase P"/>
    <property type="match status" value="1"/>
</dbReference>
<dbReference type="EMBL" id="JADINA010000033">
    <property type="protein sequence ID" value="MBO8426721.1"/>
    <property type="molecule type" value="Genomic_DNA"/>
</dbReference>
<name>A0A9D9DHN8_9FIRM</name>
<dbReference type="Pfam" id="PF16188">
    <property type="entry name" value="Peptidase_M24_C"/>
    <property type="match status" value="1"/>
</dbReference>
<dbReference type="InterPro" id="IPR050422">
    <property type="entry name" value="X-Pro_aminopeptidase_P"/>
</dbReference>
<dbReference type="SUPFAM" id="SSF55920">
    <property type="entry name" value="Creatinase/aminopeptidase"/>
    <property type="match status" value="1"/>
</dbReference>
<evidence type="ECO:0000256" key="3">
    <source>
        <dbReference type="ARBA" id="ARBA00023211"/>
    </source>
</evidence>
<comment type="caution">
    <text evidence="7">The sequence shown here is derived from an EMBL/GenBank/DDBJ whole genome shotgun (WGS) entry which is preliminary data.</text>
</comment>
<keyword evidence="3" id="KW-0464">Manganese</keyword>
<evidence type="ECO:0000313" key="8">
    <source>
        <dbReference type="Proteomes" id="UP000823634"/>
    </source>
</evidence>
<dbReference type="PANTHER" id="PTHR43763:SF6">
    <property type="entry name" value="XAA-PRO AMINOPEPTIDASE 1"/>
    <property type="match status" value="1"/>
</dbReference>